<accession>A0A0V0QLI8</accession>
<dbReference type="EMBL" id="LDAU01000144">
    <property type="protein sequence ID" value="KRX03106.1"/>
    <property type="molecule type" value="Genomic_DNA"/>
</dbReference>
<name>A0A0V0QLI8_PSEPJ</name>
<protein>
    <submittedName>
        <fullName evidence="1">Uncharacterized protein</fullName>
    </submittedName>
</protein>
<evidence type="ECO:0000313" key="1">
    <source>
        <dbReference type="EMBL" id="KRX03106.1"/>
    </source>
</evidence>
<gene>
    <name evidence="1" type="ORF">PPERSA_10187</name>
</gene>
<dbReference type="InParanoid" id="A0A0V0QLI8"/>
<keyword evidence="2" id="KW-1185">Reference proteome</keyword>
<dbReference type="AlphaFoldDB" id="A0A0V0QLI8"/>
<dbReference type="Proteomes" id="UP000054937">
    <property type="component" value="Unassembled WGS sequence"/>
</dbReference>
<proteinExistence type="predicted"/>
<evidence type="ECO:0000313" key="2">
    <source>
        <dbReference type="Proteomes" id="UP000054937"/>
    </source>
</evidence>
<comment type="caution">
    <text evidence="1">The sequence shown here is derived from an EMBL/GenBank/DDBJ whole genome shotgun (WGS) entry which is preliminary data.</text>
</comment>
<organism evidence="1 2">
    <name type="scientific">Pseudocohnilembus persalinus</name>
    <name type="common">Ciliate</name>
    <dbReference type="NCBI Taxonomy" id="266149"/>
    <lineage>
        <taxon>Eukaryota</taxon>
        <taxon>Sar</taxon>
        <taxon>Alveolata</taxon>
        <taxon>Ciliophora</taxon>
        <taxon>Intramacronucleata</taxon>
        <taxon>Oligohymenophorea</taxon>
        <taxon>Scuticociliatia</taxon>
        <taxon>Philasterida</taxon>
        <taxon>Pseudocohnilembidae</taxon>
        <taxon>Pseudocohnilembus</taxon>
    </lineage>
</organism>
<reference evidence="1 2" key="1">
    <citation type="journal article" date="2015" name="Sci. Rep.">
        <title>Genome of the facultative scuticociliatosis pathogen Pseudocohnilembus persalinus provides insight into its virulence through horizontal gene transfer.</title>
        <authorList>
            <person name="Xiong J."/>
            <person name="Wang G."/>
            <person name="Cheng J."/>
            <person name="Tian M."/>
            <person name="Pan X."/>
            <person name="Warren A."/>
            <person name="Jiang C."/>
            <person name="Yuan D."/>
            <person name="Miao W."/>
        </authorList>
    </citation>
    <scope>NUCLEOTIDE SEQUENCE [LARGE SCALE GENOMIC DNA]</scope>
    <source>
        <strain evidence="1">36N120E</strain>
    </source>
</reference>
<sequence length="239" mass="28734">MNTYENQLQNIPYDLCLNHENQEKSWVCLEKSCILKGIKNYVANQNLENLQEKIEEVKPVFEKEMIFQQIKNINLEIEEQFQKQEDNVLVNYMGINLERNGVEIESGISTIKLEDIAKQGNTQVLNFCIEDKQYDAEFVLKDLKDVLRVYMYKPQKMNIYAPLLQEYISKWVGSRHLGRNVQKYVQMYRKCKFFKKHWFNIKKLGKKFNRRQPNLFVKHFQQKKIQKNPLEFKKLGLKQ</sequence>